<feature type="domain" description="Conjugative transposon TraM C-terminal" evidence="2">
    <location>
        <begin position="264"/>
        <end position="408"/>
    </location>
</feature>
<gene>
    <name evidence="3" type="ORF">LX66_1918</name>
</gene>
<sequence length="416" mass="45803">MEKMKSEKFLRERKFMTVLPLLMVPFLTLIFWSMGGGKGKGKGVAVVEVNELNTRLPAASNKVERSLDKLAFYSRAEKDSLEHQRMASRDPYLEKAQDSGSIVDAQQEELGTVIMGGGNADPNEQKVYEKLKVLNESLKSAEEQPTVPKYSASSDGSEREVGSKDIDRLEEMLVSMDEGGGEDPELRQLSGMLDKILDIQHPDRVREGLRKTSSERKGEVFPVTAEAPERLISVLDSMGSEQSGGEGFFSLDNGTEREEGIKAIRAVVHETQTVTSGSIVKLRLTDDIYCNGRMIPKDHFVFGVAEVSGERLAISIESILYDNYLFPVNLAVYDMDGLNGVYIPGAITRDVAKESVDRSMQSLGLASLDPSIGAQAMSAGIETAKNLLKRKVKVIKVTVKAGYKVVLKDMNKREDA</sequence>
<dbReference type="InterPro" id="IPR022187">
    <property type="entry name" value="Conjug_transposon_TraM"/>
</dbReference>
<keyword evidence="4" id="KW-1185">Reference proteome</keyword>
<evidence type="ECO:0000259" key="2">
    <source>
        <dbReference type="Pfam" id="PF12508"/>
    </source>
</evidence>
<dbReference type="NCBIfam" id="TIGR03779">
    <property type="entry name" value="Bac_Flav_CT_M"/>
    <property type="match status" value="1"/>
</dbReference>
<dbReference type="OrthoDB" id="1453786at2"/>
<dbReference type="AlphaFoldDB" id="A0A562T2G8"/>
<reference evidence="3 4" key="1">
    <citation type="journal article" date="2013" name="Stand. Genomic Sci.">
        <title>Genomic Encyclopedia of Type Strains, Phase I: The one thousand microbial genomes (KMG-I) project.</title>
        <authorList>
            <person name="Kyrpides N.C."/>
            <person name="Woyke T."/>
            <person name="Eisen J.A."/>
            <person name="Garrity G."/>
            <person name="Lilburn T.G."/>
            <person name="Beck B.J."/>
            <person name="Whitman W.B."/>
            <person name="Hugenholtz P."/>
            <person name="Klenk H.P."/>
        </authorList>
    </citation>
    <scope>NUCLEOTIDE SEQUENCE [LARGE SCALE GENOMIC DNA]</scope>
    <source>
        <strain evidence="3 4">DSM 13484</strain>
    </source>
</reference>
<evidence type="ECO:0000256" key="1">
    <source>
        <dbReference type="SAM" id="MobiDB-lite"/>
    </source>
</evidence>
<protein>
    <submittedName>
        <fullName evidence="3">Conjugative transposon TraM protein</fullName>
    </submittedName>
</protein>
<evidence type="ECO:0000313" key="3">
    <source>
        <dbReference type="EMBL" id="TWI87847.1"/>
    </source>
</evidence>
<evidence type="ECO:0000313" key="4">
    <source>
        <dbReference type="Proteomes" id="UP000316778"/>
    </source>
</evidence>
<accession>A0A562T2G8</accession>
<dbReference type="RefSeq" id="WP_145712341.1">
    <property type="nucleotide sequence ID" value="NZ_BAAAFY010000001.1"/>
</dbReference>
<feature type="region of interest" description="Disordered" evidence="1">
    <location>
        <begin position="139"/>
        <end position="163"/>
    </location>
</feature>
<comment type="caution">
    <text evidence="3">The sequence shown here is derived from an EMBL/GenBank/DDBJ whole genome shotgun (WGS) entry which is preliminary data.</text>
</comment>
<dbReference type="EMBL" id="VLLG01000003">
    <property type="protein sequence ID" value="TWI87847.1"/>
    <property type="molecule type" value="Genomic_DNA"/>
</dbReference>
<dbReference type="Pfam" id="PF12508">
    <property type="entry name" value="Transposon_TraM"/>
    <property type="match status" value="1"/>
</dbReference>
<dbReference type="Proteomes" id="UP000316778">
    <property type="component" value="Unassembled WGS sequence"/>
</dbReference>
<proteinExistence type="predicted"/>
<name>A0A562T2G8_CHIJA</name>
<dbReference type="InterPro" id="IPR055407">
    <property type="entry name" value="TraM_C"/>
</dbReference>
<organism evidence="3 4">
    <name type="scientific">Chitinophaga japonensis</name>
    <name type="common">Flexibacter japonensis</name>
    <dbReference type="NCBI Taxonomy" id="104662"/>
    <lineage>
        <taxon>Bacteria</taxon>
        <taxon>Pseudomonadati</taxon>
        <taxon>Bacteroidota</taxon>
        <taxon>Chitinophagia</taxon>
        <taxon>Chitinophagales</taxon>
        <taxon>Chitinophagaceae</taxon>
        <taxon>Chitinophaga</taxon>
    </lineage>
</organism>